<name>A0ABT0MQI7_9GAMM</name>
<sequence length="54" mass="6007">MVQTICRRAPPKGNAGKRKKYAADELLLTVRIQPFLPASAPNVHENLRTGMIYA</sequence>
<evidence type="ECO:0000313" key="2">
    <source>
        <dbReference type="Proteomes" id="UP001203069"/>
    </source>
</evidence>
<accession>A0ABT0MQI7</accession>
<comment type="caution">
    <text evidence="1">The sequence shown here is derived from an EMBL/GenBank/DDBJ whole genome shotgun (WGS) entry which is preliminary data.</text>
</comment>
<organism evidence="1 2">
    <name type="scientific">Brenneria tiliae</name>
    <dbReference type="NCBI Taxonomy" id="2914984"/>
    <lineage>
        <taxon>Bacteria</taxon>
        <taxon>Pseudomonadati</taxon>
        <taxon>Pseudomonadota</taxon>
        <taxon>Gammaproteobacteria</taxon>
        <taxon>Enterobacterales</taxon>
        <taxon>Pectobacteriaceae</taxon>
        <taxon>Brenneria</taxon>
    </lineage>
</organism>
<dbReference type="EMBL" id="JAKPBZ010000106">
    <property type="protein sequence ID" value="MCL2892100.1"/>
    <property type="molecule type" value="Genomic_DNA"/>
</dbReference>
<evidence type="ECO:0000313" key="1">
    <source>
        <dbReference type="EMBL" id="MCL2892100.1"/>
    </source>
</evidence>
<reference evidence="1 2" key="1">
    <citation type="submission" date="2022-02" db="EMBL/GenBank/DDBJ databases">
        <title>Description of Brenneria tiliae sp. nov. isolated from symptomatic Tilia x moltkei and Tilia x europaea trees in the UK.</title>
        <authorList>
            <person name="Kile H."/>
        </authorList>
    </citation>
    <scope>NUCLEOTIDE SEQUENCE [LARGE SCALE GENOMIC DNA]</scope>
    <source>
        <strain evidence="1 2">MC1SB4.1</strain>
    </source>
</reference>
<keyword evidence="2" id="KW-1185">Reference proteome</keyword>
<evidence type="ECO:0008006" key="3">
    <source>
        <dbReference type="Google" id="ProtNLM"/>
    </source>
</evidence>
<dbReference type="Proteomes" id="UP001203069">
    <property type="component" value="Unassembled WGS sequence"/>
</dbReference>
<protein>
    <recommendedName>
        <fullName evidence="3">Transposase</fullName>
    </recommendedName>
</protein>
<proteinExistence type="predicted"/>
<gene>
    <name evidence="1" type="ORF">MFP26_05230</name>
</gene>
<dbReference type="RefSeq" id="WP_249243888.1">
    <property type="nucleotide sequence ID" value="NZ_JAKPBZ010000106.1"/>
</dbReference>